<dbReference type="SUPFAM" id="SSF75500">
    <property type="entry name" value="Putative transcriptional regulator TM1602, C-terminal domain"/>
    <property type="match status" value="1"/>
</dbReference>
<dbReference type="PANTHER" id="PTHR40068:SF1">
    <property type="entry name" value="TRANSCRIPTION REPRESSOR NIAR-RELATED"/>
    <property type="match status" value="1"/>
</dbReference>
<dbReference type="InterPro" id="IPR035922">
    <property type="entry name" value="3H_dom_sf"/>
</dbReference>
<dbReference type="PATRIC" id="fig|1048834.4.peg.2480"/>
<sequence>MRVQVPLSTPEEHKAEGFGDIPNPFFLLGTDVIGRHDSQERSSTMPTERQLRLLNMLQRAEVPIPGQALAEALGVTRQVVVHEIALLRAAGEPIYATPKGYWLNRASSGRETVLAVSHTPEQTQDELYALVDHGVRVLDVRVEHAIYGEIVGQLLITSRRDVDVFLEKVRAEKAALLSSLTGGFHYHRVQFDREDQLAEACEALRRAGIRVMTDHPSNQTL</sequence>
<dbReference type="HOGENOM" id="CLU_108798_0_0_9"/>
<dbReference type="InterPro" id="IPR004173">
    <property type="entry name" value="3H_domain"/>
</dbReference>
<dbReference type="Pfam" id="PF08279">
    <property type="entry name" value="HTH_11"/>
    <property type="match status" value="1"/>
</dbReference>
<proteinExistence type="predicted"/>
<dbReference type="EMBL" id="CP002902">
    <property type="protein sequence ID" value="AEJ44518.1"/>
    <property type="molecule type" value="Genomic_DNA"/>
</dbReference>
<dbReference type="AlphaFoldDB" id="F8II38"/>
<feature type="domain" description="Helix-turn-helix type 11" evidence="2">
    <location>
        <begin position="49"/>
        <end position="101"/>
    </location>
</feature>
<evidence type="ECO:0000259" key="1">
    <source>
        <dbReference type="Pfam" id="PF02829"/>
    </source>
</evidence>
<evidence type="ECO:0000313" key="3">
    <source>
        <dbReference type="EMBL" id="AEJ44518.1"/>
    </source>
</evidence>
<dbReference type="InterPro" id="IPR036390">
    <property type="entry name" value="WH_DNA-bd_sf"/>
</dbReference>
<dbReference type="PANTHER" id="PTHR40068">
    <property type="entry name" value="TRANSCRIPTION REPRESSOR NIAR-RELATED"/>
    <property type="match status" value="1"/>
</dbReference>
<reference evidence="3 4" key="1">
    <citation type="journal article" date="2011" name="J. Bacteriol.">
        <title>Complete Genome Sequence of Alicyclobacillus acidocaldarius Strain Tc-4-1.</title>
        <authorList>
            <person name="Chen Y."/>
            <person name="He Y."/>
            <person name="Zhang B."/>
            <person name="Yang J."/>
            <person name="Li W."/>
            <person name="Dong Z."/>
            <person name="Hu S."/>
        </authorList>
    </citation>
    <scope>NUCLEOTIDE SEQUENCE [LARGE SCALE GENOMIC DNA]</scope>
    <source>
        <strain evidence="3 4">Tc-4-1</strain>
    </source>
</reference>
<dbReference type="InterPro" id="IPR013196">
    <property type="entry name" value="HTH_11"/>
</dbReference>
<reference evidence="4" key="2">
    <citation type="submission" date="2011-06" db="EMBL/GenBank/DDBJ databases">
        <title>The complete genome sequence of Alicyclobacillus acidocaldarius sp. Tc-4-1.</title>
        <authorList>
            <person name="Chen Y."/>
            <person name="He Y."/>
            <person name="Dong Z."/>
            <person name="Hu S."/>
        </authorList>
    </citation>
    <scope>NUCLEOTIDE SEQUENCE [LARGE SCALE GENOMIC DNA]</scope>
    <source>
        <strain evidence="4">Tc-4-1</strain>
    </source>
</reference>
<dbReference type="Gene3D" id="1.10.10.10">
    <property type="entry name" value="Winged helix-like DNA-binding domain superfamily/Winged helix DNA-binding domain"/>
    <property type="match status" value="1"/>
</dbReference>
<evidence type="ECO:0000313" key="4">
    <source>
        <dbReference type="Proteomes" id="UP000000292"/>
    </source>
</evidence>
<dbReference type="SUPFAM" id="SSF46785">
    <property type="entry name" value="Winged helix' DNA-binding domain"/>
    <property type="match status" value="1"/>
</dbReference>
<dbReference type="InterPro" id="IPR036388">
    <property type="entry name" value="WH-like_DNA-bd_sf"/>
</dbReference>
<evidence type="ECO:0000259" key="2">
    <source>
        <dbReference type="Pfam" id="PF08279"/>
    </source>
</evidence>
<accession>F8II38</accession>
<dbReference type="Proteomes" id="UP000000292">
    <property type="component" value="Chromosome"/>
</dbReference>
<dbReference type="Pfam" id="PF02829">
    <property type="entry name" value="3H"/>
    <property type="match status" value="1"/>
</dbReference>
<feature type="domain" description="3H" evidence="1">
    <location>
        <begin position="115"/>
        <end position="209"/>
    </location>
</feature>
<organism evidence="3 4">
    <name type="scientific">Alicyclobacillus acidocaldarius (strain Tc-4-1)</name>
    <name type="common">Bacillus acidocaldarius</name>
    <dbReference type="NCBI Taxonomy" id="1048834"/>
    <lineage>
        <taxon>Bacteria</taxon>
        <taxon>Bacillati</taxon>
        <taxon>Bacillota</taxon>
        <taxon>Bacilli</taxon>
        <taxon>Bacillales</taxon>
        <taxon>Alicyclobacillaceae</taxon>
        <taxon>Alicyclobacillus</taxon>
    </lineage>
</organism>
<dbReference type="eggNOG" id="COG1827">
    <property type="taxonomic scope" value="Bacteria"/>
</dbReference>
<dbReference type="InterPro" id="IPR026043">
    <property type="entry name" value="NadR"/>
</dbReference>
<dbReference type="Gene3D" id="3.30.1340.20">
    <property type="entry name" value="3H domain"/>
    <property type="match status" value="1"/>
</dbReference>
<protein>
    <submittedName>
        <fullName evidence="3">3H domain protein</fullName>
    </submittedName>
</protein>
<dbReference type="GO" id="GO:0036094">
    <property type="term" value="F:small molecule binding"/>
    <property type="evidence" value="ECO:0007669"/>
    <property type="project" value="InterPro"/>
</dbReference>
<name>F8II38_ALIAT</name>
<dbReference type="KEGG" id="aad:TC41_2623"/>
<gene>
    <name evidence="3" type="ordered locus">TC41_2623</name>
</gene>